<evidence type="ECO:0000313" key="2">
    <source>
        <dbReference type="EMBL" id="CAH8343742.1"/>
    </source>
</evidence>
<dbReference type="AlphaFoldDB" id="A0ABC8JW75"/>
<dbReference type="Proteomes" id="UP001642260">
    <property type="component" value="Unassembled WGS sequence"/>
</dbReference>
<protein>
    <submittedName>
        <fullName evidence="2">Uncharacterized protein</fullName>
    </submittedName>
</protein>
<feature type="compositionally biased region" description="Acidic residues" evidence="1">
    <location>
        <begin position="64"/>
        <end position="76"/>
    </location>
</feature>
<sequence>MMADVTVRVRLVFQMDEFVLPPFESSCVLKDKDIVCEENVCAAIEVKERARILPDAVVLANEETGGDESEFEEEEVLPEKKTSKKRKGSSKSPSSK</sequence>
<name>A0ABC8JW75_ERUVS</name>
<evidence type="ECO:0000313" key="3">
    <source>
        <dbReference type="Proteomes" id="UP001642260"/>
    </source>
</evidence>
<accession>A0ABC8JW75</accession>
<proteinExistence type="predicted"/>
<gene>
    <name evidence="2" type="ORF">ERUC_LOCUS16173</name>
</gene>
<feature type="region of interest" description="Disordered" evidence="1">
    <location>
        <begin position="62"/>
        <end position="96"/>
    </location>
</feature>
<dbReference type="PANTHER" id="PTHR15197:SF0">
    <property type="entry name" value="COILIN"/>
    <property type="match status" value="1"/>
</dbReference>
<comment type="caution">
    <text evidence="2">The sequence shown here is derived from an EMBL/GenBank/DDBJ whole genome shotgun (WGS) entry which is preliminary data.</text>
</comment>
<organism evidence="2 3">
    <name type="scientific">Eruca vesicaria subsp. sativa</name>
    <name type="common">Garden rocket</name>
    <name type="synonym">Eruca sativa</name>
    <dbReference type="NCBI Taxonomy" id="29727"/>
    <lineage>
        <taxon>Eukaryota</taxon>
        <taxon>Viridiplantae</taxon>
        <taxon>Streptophyta</taxon>
        <taxon>Embryophyta</taxon>
        <taxon>Tracheophyta</taxon>
        <taxon>Spermatophyta</taxon>
        <taxon>Magnoliopsida</taxon>
        <taxon>eudicotyledons</taxon>
        <taxon>Gunneridae</taxon>
        <taxon>Pentapetalae</taxon>
        <taxon>rosids</taxon>
        <taxon>malvids</taxon>
        <taxon>Brassicales</taxon>
        <taxon>Brassicaceae</taxon>
        <taxon>Brassiceae</taxon>
        <taxon>Eruca</taxon>
    </lineage>
</organism>
<dbReference type="InterPro" id="IPR024822">
    <property type="entry name" value="Coilin"/>
</dbReference>
<keyword evidence="3" id="KW-1185">Reference proteome</keyword>
<dbReference type="PANTHER" id="PTHR15197">
    <property type="entry name" value="COILIN P80"/>
    <property type="match status" value="1"/>
</dbReference>
<reference evidence="2 3" key="1">
    <citation type="submission" date="2022-03" db="EMBL/GenBank/DDBJ databases">
        <authorList>
            <person name="Macdonald S."/>
            <person name="Ahmed S."/>
            <person name="Newling K."/>
        </authorList>
    </citation>
    <scope>NUCLEOTIDE SEQUENCE [LARGE SCALE GENOMIC DNA]</scope>
</reference>
<evidence type="ECO:0000256" key="1">
    <source>
        <dbReference type="SAM" id="MobiDB-lite"/>
    </source>
</evidence>
<dbReference type="EMBL" id="CAKOAT010151820">
    <property type="protein sequence ID" value="CAH8343742.1"/>
    <property type="molecule type" value="Genomic_DNA"/>
</dbReference>